<accession>A0A415DV20</accession>
<feature type="transmembrane region" description="Helical" evidence="1">
    <location>
        <begin position="6"/>
        <end position="28"/>
    </location>
</feature>
<gene>
    <name evidence="2" type="ORF">DW099_17590</name>
</gene>
<proteinExistence type="predicted"/>
<keyword evidence="3" id="KW-1185">Reference proteome</keyword>
<evidence type="ECO:0000313" key="2">
    <source>
        <dbReference type="EMBL" id="RHJ84015.1"/>
    </source>
</evidence>
<protein>
    <submittedName>
        <fullName evidence="2">Uncharacterized protein</fullName>
    </submittedName>
</protein>
<keyword evidence="1" id="KW-0812">Transmembrane</keyword>
<comment type="caution">
    <text evidence="2">The sequence shown here is derived from an EMBL/GenBank/DDBJ whole genome shotgun (WGS) entry which is preliminary data.</text>
</comment>
<dbReference type="RefSeq" id="WP_067533107.1">
    <property type="nucleotide sequence ID" value="NZ_AP025567.1"/>
</dbReference>
<keyword evidence="1" id="KW-0472">Membrane</keyword>
<evidence type="ECO:0000313" key="3">
    <source>
        <dbReference type="Proteomes" id="UP000284841"/>
    </source>
</evidence>
<dbReference type="STRING" id="1776384.GCA_900086585_00379"/>
<organism evidence="2 3">
    <name type="scientific">Emergencia timonensis</name>
    <dbReference type="NCBI Taxonomy" id="1776384"/>
    <lineage>
        <taxon>Bacteria</taxon>
        <taxon>Bacillati</taxon>
        <taxon>Bacillota</taxon>
        <taxon>Clostridia</taxon>
        <taxon>Peptostreptococcales</taxon>
        <taxon>Anaerovoracaceae</taxon>
        <taxon>Emergencia</taxon>
    </lineage>
</organism>
<dbReference type="AlphaFoldDB" id="A0A415DV20"/>
<dbReference type="OrthoDB" id="2086656at2"/>
<dbReference type="EMBL" id="QRMS01000007">
    <property type="protein sequence ID" value="RHJ84015.1"/>
    <property type="molecule type" value="Genomic_DNA"/>
</dbReference>
<reference evidence="2 3" key="1">
    <citation type="submission" date="2018-08" db="EMBL/GenBank/DDBJ databases">
        <title>A genome reference for cultivated species of the human gut microbiota.</title>
        <authorList>
            <person name="Zou Y."/>
            <person name="Xue W."/>
            <person name="Luo G."/>
        </authorList>
    </citation>
    <scope>NUCLEOTIDE SEQUENCE [LARGE SCALE GENOMIC DNA]</scope>
    <source>
        <strain evidence="2 3">AM07-24</strain>
    </source>
</reference>
<keyword evidence="1" id="KW-1133">Transmembrane helix</keyword>
<name>A0A415DV20_9FIRM</name>
<dbReference type="Proteomes" id="UP000284841">
    <property type="component" value="Unassembled WGS sequence"/>
</dbReference>
<evidence type="ECO:0000256" key="1">
    <source>
        <dbReference type="SAM" id="Phobius"/>
    </source>
</evidence>
<dbReference type="GeneID" id="83002796"/>
<sequence length="144" mass="15780">MDKRKILIRAGVLVLVIVGVIVCGILSVKSNGLFAESKDGLWKAYIVKDRVNPAGGYQGYLFYYGNHQGDIGEISIECLANTDRETSLLKAGSHNLGPIESLLVGNANREGYAFQETKFKKMKGSSLGIVWNDSGEERYSSLTF</sequence>